<organism evidence="4 5">
    <name type="scientific">Leishmania naiffi</name>
    <dbReference type="NCBI Taxonomy" id="5678"/>
    <lineage>
        <taxon>Eukaryota</taxon>
        <taxon>Discoba</taxon>
        <taxon>Euglenozoa</taxon>
        <taxon>Kinetoplastea</taxon>
        <taxon>Metakinetoplastina</taxon>
        <taxon>Trypanosomatida</taxon>
        <taxon>Trypanosomatidae</taxon>
        <taxon>Leishmaniinae</taxon>
        <taxon>Leishmania</taxon>
        <taxon>Leishmania naiffi species complex</taxon>
    </lineage>
</organism>
<evidence type="ECO:0000313" key="5">
    <source>
        <dbReference type="Proteomes" id="UP001501274"/>
    </source>
</evidence>
<dbReference type="PROSITE" id="PS50297">
    <property type="entry name" value="ANK_REP_REGION"/>
    <property type="match status" value="2"/>
</dbReference>
<dbReference type="EMBL" id="JBAMZN010000036">
    <property type="protein sequence ID" value="KAL0517870.1"/>
    <property type="molecule type" value="Genomic_DNA"/>
</dbReference>
<dbReference type="PROSITE" id="PS50088">
    <property type="entry name" value="ANK_REPEAT"/>
    <property type="match status" value="2"/>
</dbReference>
<dbReference type="PANTHER" id="PTHR24171">
    <property type="entry name" value="ANKYRIN REPEAT DOMAIN-CONTAINING PROTEIN 39-RELATED"/>
    <property type="match status" value="1"/>
</dbReference>
<dbReference type="InterPro" id="IPR036770">
    <property type="entry name" value="Ankyrin_rpt-contain_sf"/>
</dbReference>
<dbReference type="Proteomes" id="UP001501274">
    <property type="component" value="Unassembled WGS sequence"/>
</dbReference>
<comment type="caution">
    <text evidence="4">The sequence shown here is derived from an EMBL/GenBank/DDBJ whole genome shotgun (WGS) entry which is preliminary data.</text>
</comment>
<keyword evidence="1" id="KW-0677">Repeat</keyword>
<keyword evidence="2 3" id="KW-0040">ANK repeat</keyword>
<dbReference type="InterPro" id="IPR002110">
    <property type="entry name" value="Ankyrin_rpt"/>
</dbReference>
<dbReference type="Pfam" id="PF00023">
    <property type="entry name" value="Ank"/>
    <property type="match status" value="1"/>
</dbReference>
<dbReference type="Gene3D" id="1.25.40.20">
    <property type="entry name" value="Ankyrin repeat-containing domain"/>
    <property type="match status" value="1"/>
</dbReference>
<reference evidence="4 5" key="1">
    <citation type="submission" date="2024-02" db="EMBL/GenBank/DDBJ databases">
        <title>FIRST GENOME SEQUENCES OF Leishmania (Viannia) shawi, Leishmania (Viannia) lindenbergi AND Leishmania (Viannia) utingensis.</title>
        <authorList>
            <person name="Resadore F."/>
            <person name="Custodio M.G.F."/>
            <person name="Boite M.C."/>
            <person name="Cupolillo E."/>
            <person name="Ferreira G.E.M."/>
        </authorList>
    </citation>
    <scope>NUCLEOTIDE SEQUENCE [LARGE SCALE GENOMIC DNA]</scope>
    <source>
        <strain evidence="4 5">MDAS/BR/1979/M5533</strain>
    </source>
</reference>
<sequence length="174" mass="18550">MSDTGSSPDSTTRWVPPAETIYDACRRGNAERFMGYVEKGGCLSECDDQKLTLLHHAAFSGNMAFVKAILDRSGTQQVMIDAADREGWTPLHYAADRGHTQVAAALLDEGASVNARDTAKRTPMHLAALSGRADVVALLLRNGASMTAKNVAGMTPMDCAKEADQAAVIAQLQL</sequence>
<feature type="repeat" description="ANK" evidence="3">
    <location>
        <begin position="119"/>
        <end position="151"/>
    </location>
</feature>
<evidence type="ECO:0000313" key="4">
    <source>
        <dbReference type="EMBL" id="KAL0517870.1"/>
    </source>
</evidence>
<dbReference type="PRINTS" id="PR01415">
    <property type="entry name" value="ANKYRIN"/>
</dbReference>
<evidence type="ECO:0000256" key="3">
    <source>
        <dbReference type="PROSITE-ProRule" id="PRU00023"/>
    </source>
</evidence>
<dbReference type="Pfam" id="PF12796">
    <property type="entry name" value="Ank_2"/>
    <property type="match status" value="1"/>
</dbReference>
<dbReference type="SUPFAM" id="SSF48403">
    <property type="entry name" value="Ankyrin repeat"/>
    <property type="match status" value="1"/>
</dbReference>
<evidence type="ECO:0000256" key="1">
    <source>
        <dbReference type="ARBA" id="ARBA00022737"/>
    </source>
</evidence>
<name>A0AAW3B555_9TRYP</name>
<proteinExistence type="predicted"/>
<dbReference type="AlphaFoldDB" id="A0AAW3B555"/>
<feature type="repeat" description="ANK" evidence="3">
    <location>
        <begin position="86"/>
        <end position="118"/>
    </location>
</feature>
<protein>
    <submittedName>
        <fullName evidence="4">Ankyrin repeat (3 copies)/Ankyrin repeat (Many copies)/Ankyrin repeat</fullName>
    </submittedName>
</protein>
<dbReference type="SMART" id="SM00248">
    <property type="entry name" value="ANK"/>
    <property type="match status" value="3"/>
</dbReference>
<evidence type="ECO:0000256" key="2">
    <source>
        <dbReference type="ARBA" id="ARBA00023043"/>
    </source>
</evidence>
<accession>A0AAW3B555</accession>
<gene>
    <name evidence="4" type="ORF">Q4I28_007512</name>
</gene>
<keyword evidence="5" id="KW-1185">Reference proteome</keyword>